<feature type="region of interest" description="Disordered" evidence="7">
    <location>
        <begin position="1"/>
        <end position="28"/>
    </location>
</feature>
<evidence type="ECO:0000256" key="6">
    <source>
        <dbReference type="ARBA" id="ARBA00048679"/>
    </source>
</evidence>
<dbReference type="GO" id="GO:0016020">
    <property type="term" value="C:membrane"/>
    <property type="evidence" value="ECO:0007669"/>
    <property type="project" value="UniProtKB-SubCell"/>
</dbReference>
<comment type="catalytic activity">
    <reaction evidence="5">
        <text>L-threonyl-[protein] + ATP = O-phospho-L-threonyl-[protein] + ADP + H(+)</text>
        <dbReference type="Rhea" id="RHEA:46608"/>
        <dbReference type="Rhea" id="RHEA-COMP:11060"/>
        <dbReference type="Rhea" id="RHEA-COMP:11605"/>
        <dbReference type="ChEBI" id="CHEBI:15378"/>
        <dbReference type="ChEBI" id="CHEBI:30013"/>
        <dbReference type="ChEBI" id="CHEBI:30616"/>
        <dbReference type="ChEBI" id="CHEBI:61977"/>
        <dbReference type="ChEBI" id="CHEBI:456216"/>
        <dbReference type="EC" id="2.7.11.1"/>
    </reaction>
</comment>
<evidence type="ECO:0000256" key="3">
    <source>
        <dbReference type="ARBA" id="ARBA00022729"/>
    </source>
</evidence>
<dbReference type="OMA" id="WNSLREP"/>
<dbReference type="Pfam" id="PF13947">
    <property type="entry name" value="GUB_WAK_bind"/>
    <property type="match status" value="1"/>
</dbReference>
<dbReference type="GO" id="GO:0004674">
    <property type="term" value="F:protein serine/threonine kinase activity"/>
    <property type="evidence" value="ECO:0007669"/>
    <property type="project" value="UniProtKB-EC"/>
</dbReference>
<evidence type="ECO:0000256" key="5">
    <source>
        <dbReference type="ARBA" id="ARBA00047899"/>
    </source>
</evidence>
<keyword evidence="12" id="KW-1185">Reference proteome</keyword>
<evidence type="ECO:0000313" key="12">
    <source>
        <dbReference type="Proteomes" id="UP000594263"/>
    </source>
</evidence>
<keyword evidence="8" id="KW-0472">Membrane</keyword>
<evidence type="ECO:0000259" key="9">
    <source>
        <dbReference type="Pfam" id="PF13947"/>
    </source>
</evidence>
<protein>
    <recommendedName>
        <fullName evidence="2">non-specific serine/threonine protein kinase</fullName>
        <ecNumber evidence="2">2.7.11.1</ecNumber>
    </recommendedName>
</protein>
<evidence type="ECO:0000259" key="10">
    <source>
        <dbReference type="Pfam" id="PF14380"/>
    </source>
</evidence>
<feature type="transmembrane region" description="Helical" evidence="8">
    <location>
        <begin position="274"/>
        <end position="293"/>
    </location>
</feature>
<feature type="transmembrane region" description="Helical" evidence="8">
    <location>
        <begin position="36"/>
        <end position="55"/>
    </location>
</feature>
<dbReference type="AlphaFoldDB" id="A0A7N0ZV12"/>
<name>A0A7N0ZV12_KALFE</name>
<keyword evidence="8" id="KW-0812">Transmembrane</keyword>
<feature type="domain" description="Wall-associated receptor kinase C-terminal" evidence="10">
    <location>
        <begin position="183"/>
        <end position="268"/>
    </location>
</feature>
<keyword evidence="3" id="KW-0732">Signal</keyword>
<dbReference type="EC" id="2.7.11.1" evidence="2"/>
<dbReference type="PANTHER" id="PTHR33138:SF59">
    <property type="entry name" value="LEAF RUST 10 DISEASE-RESISTANCE LOCUS RECEPTOR-LIKE PROTEIN KINASE-LIKE 1.2"/>
    <property type="match status" value="1"/>
</dbReference>
<dbReference type="GO" id="GO:0030247">
    <property type="term" value="F:polysaccharide binding"/>
    <property type="evidence" value="ECO:0007669"/>
    <property type="project" value="InterPro"/>
</dbReference>
<proteinExistence type="predicted"/>
<feature type="transmembrane region" description="Helical" evidence="8">
    <location>
        <begin position="299"/>
        <end position="315"/>
    </location>
</feature>
<sequence>AFSGPPTQLNNGDSHSTPTSHPIPPNLDSLPSMPPIPTWFLLAFFLLLTTLSTALSRTHRHQQSCSSSCGAISNITYPFRINSDPVECGDGDYELVCEDNQTMLEIGHGKFLVKNISYAENLIRVVDVELAKGSCGMPLTVQFDYLLIGDNRYMLTGSTVESVYVNCSRKVLNENYTEVPCLSGNHSYVYVVYDYSLSEIIASLNESCEAVATVRSDKVGRKNRSYENIVKVLQSGFELGWNIECRDCHRSGGFCVHIEHSRTVICEKTDAAEIVHLLINLISTIVGTLFFYGYLVARFFISPIVLLVFLAYLYATRTKNADMPSLDTQPEALGIPKEQSNDA</sequence>
<feature type="domain" description="Wall-associated receptor kinase galacturonan-binding" evidence="9">
    <location>
        <begin position="65"/>
        <end position="127"/>
    </location>
</feature>
<evidence type="ECO:0000313" key="11">
    <source>
        <dbReference type="EnsemblPlants" id="Kaladp0039s0518.1.v1.1"/>
    </source>
</evidence>
<comment type="catalytic activity">
    <reaction evidence="6">
        <text>L-seryl-[protein] + ATP = O-phospho-L-seryl-[protein] + ADP + H(+)</text>
        <dbReference type="Rhea" id="RHEA:17989"/>
        <dbReference type="Rhea" id="RHEA-COMP:9863"/>
        <dbReference type="Rhea" id="RHEA-COMP:11604"/>
        <dbReference type="ChEBI" id="CHEBI:15378"/>
        <dbReference type="ChEBI" id="CHEBI:29999"/>
        <dbReference type="ChEBI" id="CHEBI:30616"/>
        <dbReference type="ChEBI" id="CHEBI:83421"/>
        <dbReference type="ChEBI" id="CHEBI:456216"/>
        <dbReference type="EC" id="2.7.11.1"/>
    </reaction>
</comment>
<dbReference type="EnsemblPlants" id="Kaladp0039s0518.1.v1.1">
    <property type="protein sequence ID" value="Kaladp0039s0518.1.v1.1"/>
    <property type="gene ID" value="Kaladp0039s0518.v1.1"/>
</dbReference>
<reference evidence="11" key="1">
    <citation type="submission" date="2021-01" db="UniProtKB">
        <authorList>
            <consortium name="EnsemblPlants"/>
        </authorList>
    </citation>
    <scope>IDENTIFICATION</scope>
</reference>
<accession>A0A7N0ZV12</accession>
<dbReference type="PANTHER" id="PTHR33138">
    <property type="entry name" value="OS01G0690200 PROTEIN"/>
    <property type="match status" value="1"/>
</dbReference>
<evidence type="ECO:0000256" key="2">
    <source>
        <dbReference type="ARBA" id="ARBA00012513"/>
    </source>
</evidence>
<comment type="subcellular location">
    <subcellularLocation>
        <location evidence="1">Membrane</location>
        <topology evidence="1">Single-pass membrane protein</topology>
    </subcellularLocation>
</comment>
<dbReference type="Proteomes" id="UP000594263">
    <property type="component" value="Unplaced"/>
</dbReference>
<dbReference type="Gramene" id="Kaladp0039s0518.1.v1.1">
    <property type="protein sequence ID" value="Kaladp0039s0518.1.v1.1"/>
    <property type="gene ID" value="Kaladp0039s0518.v1.1"/>
</dbReference>
<evidence type="ECO:0000256" key="1">
    <source>
        <dbReference type="ARBA" id="ARBA00004167"/>
    </source>
</evidence>
<keyword evidence="4" id="KW-0325">Glycoprotein</keyword>
<dbReference type="InterPro" id="IPR032872">
    <property type="entry name" value="WAK_assoc_C"/>
</dbReference>
<evidence type="ECO:0000256" key="8">
    <source>
        <dbReference type="SAM" id="Phobius"/>
    </source>
</evidence>
<evidence type="ECO:0000256" key="4">
    <source>
        <dbReference type="ARBA" id="ARBA00023180"/>
    </source>
</evidence>
<evidence type="ECO:0000256" key="7">
    <source>
        <dbReference type="SAM" id="MobiDB-lite"/>
    </source>
</evidence>
<dbReference type="InterPro" id="IPR025287">
    <property type="entry name" value="WAK_GUB"/>
</dbReference>
<organism evidence="11 12">
    <name type="scientific">Kalanchoe fedtschenkoi</name>
    <name type="common">Lavender scallops</name>
    <name type="synonym">South American air plant</name>
    <dbReference type="NCBI Taxonomy" id="63787"/>
    <lineage>
        <taxon>Eukaryota</taxon>
        <taxon>Viridiplantae</taxon>
        <taxon>Streptophyta</taxon>
        <taxon>Embryophyta</taxon>
        <taxon>Tracheophyta</taxon>
        <taxon>Spermatophyta</taxon>
        <taxon>Magnoliopsida</taxon>
        <taxon>eudicotyledons</taxon>
        <taxon>Gunneridae</taxon>
        <taxon>Pentapetalae</taxon>
        <taxon>Saxifragales</taxon>
        <taxon>Crassulaceae</taxon>
        <taxon>Kalanchoe</taxon>
    </lineage>
</organism>
<feature type="compositionally biased region" description="Polar residues" evidence="7">
    <location>
        <begin position="1"/>
        <end position="13"/>
    </location>
</feature>
<dbReference type="Pfam" id="PF14380">
    <property type="entry name" value="WAK_assoc"/>
    <property type="match status" value="1"/>
</dbReference>
<keyword evidence="8" id="KW-1133">Transmembrane helix</keyword>